<accession>A0A1F7GNU3</accession>
<dbReference type="GO" id="GO:0070930">
    <property type="term" value="P:trans-translation-dependent protein tagging"/>
    <property type="evidence" value="ECO:0007669"/>
    <property type="project" value="TreeGrafter"/>
</dbReference>
<organism evidence="4 5">
    <name type="scientific">Candidatus Roizmanbacteria bacterium RIFCSPHIGHO2_01_FULL_39_8</name>
    <dbReference type="NCBI Taxonomy" id="1802033"/>
    <lineage>
        <taxon>Bacteria</taxon>
        <taxon>Candidatus Roizmaniibacteriota</taxon>
    </lineage>
</organism>
<dbReference type="PANTHER" id="PTHR30308:SF2">
    <property type="entry name" value="SSRA-BINDING PROTEIN"/>
    <property type="match status" value="1"/>
</dbReference>
<dbReference type="GO" id="GO:0003723">
    <property type="term" value="F:RNA binding"/>
    <property type="evidence" value="ECO:0007669"/>
    <property type="project" value="UniProtKB-UniRule"/>
</dbReference>
<dbReference type="NCBIfam" id="TIGR00086">
    <property type="entry name" value="smpB"/>
    <property type="match status" value="1"/>
</dbReference>
<dbReference type="SUPFAM" id="SSF74982">
    <property type="entry name" value="Small protein B (SmpB)"/>
    <property type="match status" value="1"/>
</dbReference>
<dbReference type="HAMAP" id="MF_00023">
    <property type="entry name" value="SmpB"/>
    <property type="match status" value="1"/>
</dbReference>
<gene>
    <name evidence="3" type="primary">smpB</name>
    <name evidence="4" type="ORF">A2866_01610</name>
</gene>
<dbReference type="PANTHER" id="PTHR30308">
    <property type="entry name" value="TMRNA-BINDING COMPONENT OF TRANS-TRANSLATION TAGGING COMPLEX"/>
    <property type="match status" value="1"/>
</dbReference>
<name>A0A1F7GNU3_9BACT</name>
<dbReference type="InterPro" id="IPR000037">
    <property type="entry name" value="SsrA-bd_prot"/>
</dbReference>
<dbReference type="Pfam" id="PF01668">
    <property type="entry name" value="SmpB"/>
    <property type="match status" value="1"/>
</dbReference>
<dbReference type="AlphaFoldDB" id="A0A1F7GNU3"/>
<evidence type="ECO:0000256" key="3">
    <source>
        <dbReference type="HAMAP-Rule" id="MF_00023"/>
    </source>
</evidence>
<keyword evidence="1 3" id="KW-0963">Cytoplasm</keyword>
<dbReference type="Gene3D" id="2.40.280.10">
    <property type="match status" value="1"/>
</dbReference>
<dbReference type="CDD" id="cd09294">
    <property type="entry name" value="SmpB"/>
    <property type="match status" value="1"/>
</dbReference>
<reference evidence="4 5" key="1">
    <citation type="journal article" date="2016" name="Nat. Commun.">
        <title>Thousands of microbial genomes shed light on interconnected biogeochemical processes in an aquifer system.</title>
        <authorList>
            <person name="Anantharaman K."/>
            <person name="Brown C.T."/>
            <person name="Hug L.A."/>
            <person name="Sharon I."/>
            <person name="Castelle C.J."/>
            <person name="Probst A.J."/>
            <person name="Thomas B.C."/>
            <person name="Singh A."/>
            <person name="Wilkins M.J."/>
            <person name="Karaoz U."/>
            <person name="Brodie E.L."/>
            <person name="Williams K.H."/>
            <person name="Hubbard S.S."/>
            <person name="Banfield J.F."/>
        </authorList>
    </citation>
    <scope>NUCLEOTIDE SEQUENCE [LARGE SCALE GENOMIC DNA]</scope>
</reference>
<protein>
    <recommendedName>
        <fullName evidence="3">SsrA-binding protein</fullName>
    </recommendedName>
    <alternativeName>
        <fullName evidence="3">Small protein B</fullName>
    </alternativeName>
</protein>
<dbReference type="GO" id="GO:0070929">
    <property type="term" value="P:trans-translation"/>
    <property type="evidence" value="ECO:0007669"/>
    <property type="project" value="UniProtKB-UniRule"/>
</dbReference>
<dbReference type="GO" id="GO:0005829">
    <property type="term" value="C:cytosol"/>
    <property type="evidence" value="ECO:0007669"/>
    <property type="project" value="TreeGrafter"/>
</dbReference>
<dbReference type="Proteomes" id="UP000177026">
    <property type="component" value="Unassembled WGS sequence"/>
</dbReference>
<comment type="caution">
    <text evidence="4">The sequence shown here is derived from an EMBL/GenBank/DDBJ whole genome shotgun (WGS) entry which is preliminary data.</text>
</comment>
<evidence type="ECO:0000313" key="4">
    <source>
        <dbReference type="EMBL" id="OGK20182.1"/>
    </source>
</evidence>
<dbReference type="InterPro" id="IPR023620">
    <property type="entry name" value="SmpB"/>
</dbReference>
<evidence type="ECO:0000256" key="2">
    <source>
        <dbReference type="ARBA" id="ARBA00022884"/>
    </source>
</evidence>
<proteinExistence type="inferred from homology"/>
<dbReference type="NCBIfam" id="NF003843">
    <property type="entry name" value="PRK05422.1"/>
    <property type="match status" value="1"/>
</dbReference>
<dbReference type="PROSITE" id="PS01317">
    <property type="entry name" value="SSRP"/>
    <property type="match status" value="1"/>
</dbReference>
<dbReference type="InterPro" id="IPR020081">
    <property type="entry name" value="SsrA-bd_prot_CS"/>
</dbReference>
<sequence>MKIINRKFNRDYQELERYEAGISLTGAEVKSIRAGRMKLEDSFVRILGSEVYLVNAEIPIYEYSRPQEYDLRRTRKLLLHKSEILRIKGKISSHSGLTLAPISCYNKHGLVKLEIALAKGRKSVDKKNLEKKRDIERQEKREVKEYLKS</sequence>
<evidence type="ECO:0000313" key="5">
    <source>
        <dbReference type="Proteomes" id="UP000177026"/>
    </source>
</evidence>
<dbReference type="EMBL" id="MFZI01000039">
    <property type="protein sequence ID" value="OGK20182.1"/>
    <property type="molecule type" value="Genomic_DNA"/>
</dbReference>
<comment type="subcellular location">
    <subcellularLocation>
        <location evidence="3">Cytoplasm</location>
    </subcellularLocation>
    <text evidence="3">The tmRNA-SmpB complex associates with stalled 70S ribosomes.</text>
</comment>
<evidence type="ECO:0000256" key="1">
    <source>
        <dbReference type="ARBA" id="ARBA00022490"/>
    </source>
</evidence>
<keyword evidence="2 3" id="KW-0694">RNA-binding</keyword>
<comment type="function">
    <text evidence="3">Required for rescue of stalled ribosomes mediated by trans-translation. Binds to transfer-messenger RNA (tmRNA), required for stable association of tmRNA with ribosomes. tmRNA and SmpB together mimic tRNA shape, replacing the anticodon stem-loop with SmpB. tmRNA is encoded by the ssrA gene; the 2 termini fold to resemble tRNA(Ala) and it encodes a 'tag peptide', a short internal open reading frame. During trans-translation Ala-aminoacylated tmRNA acts like a tRNA, entering the A-site of stalled ribosomes, displacing the stalled mRNA. The ribosome then switches to translate the ORF on the tmRNA; the nascent peptide is terminated with the 'tag peptide' encoded by the tmRNA and targeted for degradation. The ribosome is freed to recommence translation, which seems to be the essential function of trans-translation.</text>
</comment>
<comment type="similarity">
    <text evidence="3">Belongs to the SmpB family.</text>
</comment>